<dbReference type="EMBL" id="CT868046">
    <property type="protein sequence ID" value="CAK66583.1"/>
    <property type="molecule type" value="Genomic_DNA"/>
</dbReference>
<name>A0C716_PARTE</name>
<dbReference type="AlphaFoldDB" id="A0C716"/>
<dbReference type="KEGG" id="ptm:GSPATT00035713001"/>
<dbReference type="OrthoDB" id="296443at2759"/>
<reference evidence="1 2" key="1">
    <citation type="journal article" date="2006" name="Nature">
        <title>Global trends of whole-genome duplications revealed by the ciliate Paramecium tetraurelia.</title>
        <authorList>
            <consortium name="Genoscope"/>
            <person name="Aury J.-M."/>
            <person name="Jaillon O."/>
            <person name="Duret L."/>
            <person name="Noel B."/>
            <person name="Jubin C."/>
            <person name="Porcel B.M."/>
            <person name="Segurens B."/>
            <person name="Daubin V."/>
            <person name="Anthouard V."/>
            <person name="Aiach N."/>
            <person name="Arnaiz O."/>
            <person name="Billaut A."/>
            <person name="Beisson J."/>
            <person name="Blanc I."/>
            <person name="Bouhouche K."/>
            <person name="Camara F."/>
            <person name="Duharcourt S."/>
            <person name="Guigo R."/>
            <person name="Gogendeau D."/>
            <person name="Katinka M."/>
            <person name="Keller A.-M."/>
            <person name="Kissmehl R."/>
            <person name="Klotz C."/>
            <person name="Koll F."/>
            <person name="Le Moue A."/>
            <person name="Lepere C."/>
            <person name="Malinsky S."/>
            <person name="Nowacki M."/>
            <person name="Nowak J.K."/>
            <person name="Plattner H."/>
            <person name="Poulain J."/>
            <person name="Ruiz F."/>
            <person name="Serrano V."/>
            <person name="Zagulski M."/>
            <person name="Dessen P."/>
            <person name="Betermier M."/>
            <person name="Weissenbach J."/>
            <person name="Scarpelli C."/>
            <person name="Schachter V."/>
            <person name="Sperling L."/>
            <person name="Meyer E."/>
            <person name="Cohen J."/>
            <person name="Wincker P."/>
        </authorList>
    </citation>
    <scope>NUCLEOTIDE SEQUENCE [LARGE SCALE GENOMIC DNA]</scope>
    <source>
        <strain evidence="1 2">Stock d4-2</strain>
    </source>
</reference>
<dbReference type="InParanoid" id="A0C716"/>
<organism evidence="1 2">
    <name type="scientific">Paramecium tetraurelia</name>
    <dbReference type="NCBI Taxonomy" id="5888"/>
    <lineage>
        <taxon>Eukaryota</taxon>
        <taxon>Sar</taxon>
        <taxon>Alveolata</taxon>
        <taxon>Ciliophora</taxon>
        <taxon>Intramacronucleata</taxon>
        <taxon>Oligohymenophorea</taxon>
        <taxon>Peniculida</taxon>
        <taxon>Parameciidae</taxon>
        <taxon>Paramecium</taxon>
    </lineage>
</organism>
<gene>
    <name evidence="1" type="ORF">GSPATT00035713001</name>
</gene>
<dbReference type="Proteomes" id="UP000000600">
    <property type="component" value="Unassembled WGS sequence"/>
</dbReference>
<evidence type="ECO:0000313" key="2">
    <source>
        <dbReference type="Proteomes" id="UP000000600"/>
    </source>
</evidence>
<dbReference type="OMA" id="NINLHWE"/>
<protein>
    <submittedName>
        <fullName evidence="1">Uncharacterized protein</fullName>
    </submittedName>
</protein>
<accession>A0C716</accession>
<proteinExistence type="predicted"/>
<dbReference type="RefSeq" id="XP_001433980.1">
    <property type="nucleotide sequence ID" value="XM_001433943.1"/>
</dbReference>
<dbReference type="GeneID" id="5019773"/>
<evidence type="ECO:0000313" key="1">
    <source>
        <dbReference type="EMBL" id="CAK66583.1"/>
    </source>
</evidence>
<sequence>MNQELNQNIWRKFYQGIELDKAEQNYVVSLLPLNSKGVRIDMYVYSNVSRKMYYIHLFETKQDVLKYYLKLFLIFKEEIKESLQLKDQLCRYDEKYQNNLALFRTKGLKLKSMRKLIESFVNHKPICTGIFDTKQYVLRNNISCTFNINLHWEPEKHRPILLDDRIAFLKEEEKTIQKKDDVQQLSWISYKLHQSEVKKNKVIILEDNEQKIEFIKID</sequence>
<keyword evidence="2" id="KW-1185">Reference proteome</keyword>
<dbReference type="HOGENOM" id="CLU_1269034_0_0_1"/>